<accession>A0A918RFM4</accession>
<dbReference type="GO" id="GO:0006355">
    <property type="term" value="P:regulation of DNA-templated transcription"/>
    <property type="evidence" value="ECO:0007669"/>
    <property type="project" value="InterPro"/>
</dbReference>
<dbReference type="SUPFAM" id="SSF46894">
    <property type="entry name" value="C-terminal effector domain of the bipartite response regulators"/>
    <property type="match status" value="1"/>
</dbReference>
<dbReference type="AlphaFoldDB" id="A0A918RFM4"/>
<protein>
    <recommendedName>
        <fullName evidence="1">HTH luxR-type domain-containing protein</fullName>
    </recommendedName>
</protein>
<reference evidence="2" key="1">
    <citation type="journal article" date="2014" name="Int. J. Syst. Evol. Microbiol.">
        <title>Complete genome sequence of Corynebacterium casei LMG S-19264T (=DSM 44701T), isolated from a smear-ripened cheese.</title>
        <authorList>
            <consortium name="US DOE Joint Genome Institute (JGI-PGF)"/>
            <person name="Walter F."/>
            <person name="Albersmeier A."/>
            <person name="Kalinowski J."/>
            <person name="Ruckert C."/>
        </authorList>
    </citation>
    <scope>NUCLEOTIDE SEQUENCE</scope>
    <source>
        <strain evidence="2">KCTC 32422</strain>
    </source>
</reference>
<dbReference type="InterPro" id="IPR036388">
    <property type="entry name" value="WH-like_DNA-bd_sf"/>
</dbReference>
<reference evidence="2" key="2">
    <citation type="submission" date="2020-09" db="EMBL/GenBank/DDBJ databases">
        <authorList>
            <person name="Sun Q."/>
            <person name="Kim S."/>
        </authorList>
    </citation>
    <scope>NUCLEOTIDE SEQUENCE</scope>
    <source>
        <strain evidence="2">KCTC 32422</strain>
    </source>
</reference>
<proteinExistence type="predicted"/>
<dbReference type="RefSeq" id="WP_189540488.1">
    <property type="nucleotide sequence ID" value="NZ_BMZD01000003.1"/>
</dbReference>
<feature type="domain" description="HTH luxR-type" evidence="1">
    <location>
        <begin position="300"/>
        <end position="357"/>
    </location>
</feature>
<dbReference type="SMART" id="SM00421">
    <property type="entry name" value="HTH_LUXR"/>
    <property type="match status" value="1"/>
</dbReference>
<dbReference type="EMBL" id="BMZD01000003">
    <property type="protein sequence ID" value="GGZ97067.1"/>
    <property type="molecule type" value="Genomic_DNA"/>
</dbReference>
<evidence type="ECO:0000313" key="3">
    <source>
        <dbReference type="Proteomes" id="UP000634139"/>
    </source>
</evidence>
<sequence>MDVSVDPRFSDLLARLFGGIDAPQPWESFLEALARWLDATFATLIIAAPGRGLPGTFITPGADPDHARMYLGNYFTDDPFQNLPEGRVISFGEFIAGKPPGEHAAYREYLVLAGGEQVLAVDLRFGGQFEARFRATRTSDRPDFTARERARFQELVPHMRIAVGLFEKLQFANAQHGVFRSATDGLGLALLVLDRQGRIVSSNLLAERILAEGEALRRAGDTVRFDATALKQKVADLLSSGSDAGGVSRFRIPRPEHGDLVATARAIDLPAIHSGTGALALFLARPENDRVLDPEAIRDLLGVTRAEARLCAELAHGHSLVEAARLLGIAHNTAKAQLRSVFAKTQVHRQSQLMNLLGALSG</sequence>
<evidence type="ECO:0000259" key="1">
    <source>
        <dbReference type="SMART" id="SM00421"/>
    </source>
</evidence>
<dbReference type="InterPro" id="IPR016032">
    <property type="entry name" value="Sig_transdc_resp-reg_C-effctor"/>
</dbReference>
<dbReference type="Gene3D" id="1.10.10.10">
    <property type="entry name" value="Winged helix-like DNA-binding domain superfamily/Winged helix DNA-binding domain"/>
    <property type="match status" value="1"/>
</dbReference>
<organism evidence="2 3">
    <name type="scientific">Novosphingobium arvoryzae</name>
    <dbReference type="NCBI Taxonomy" id="1256514"/>
    <lineage>
        <taxon>Bacteria</taxon>
        <taxon>Pseudomonadati</taxon>
        <taxon>Pseudomonadota</taxon>
        <taxon>Alphaproteobacteria</taxon>
        <taxon>Sphingomonadales</taxon>
        <taxon>Sphingomonadaceae</taxon>
        <taxon>Novosphingobium</taxon>
    </lineage>
</organism>
<name>A0A918RFM4_9SPHN</name>
<dbReference type="Proteomes" id="UP000634139">
    <property type="component" value="Unassembled WGS sequence"/>
</dbReference>
<dbReference type="InterPro" id="IPR000792">
    <property type="entry name" value="Tscrpt_reg_LuxR_C"/>
</dbReference>
<gene>
    <name evidence="2" type="ORF">GCM10011617_17130</name>
</gene>
<dbReference type="GO" id="GO:0003677">
    <property type="term" value="F:DNA binding"/>
    <property type="evidence" value="ECO:0007669"/>
    <property type="project" value="InterPro"/>
</dbReference>
<keyword evidence="3" id="KW-1185">Reference proteome</keyword>
<comment type="caution">
    <text evidence="2">The sequence shown here is derived from an EMBL/GenBank/DDBJ whole genome shotgun (WGS) entry which is preliminary data.</text>
</comment>
<evidence type="ECO:0000313" key="2">
    <source>
        <dbReference type="EMBL" id="GGZ97067.1"/>
    </source>
</evidence>